<reference evidence="1 2" key="1">
    <citation type="submission" date="2019-07" db="EMBL/GenBank/DDBJ databases">
        <authorList>
            <person name="Kim J."/>
        </authorList>
    </citation>
    <scope>NUCLEOTIDE SEQUENCE [LARGE SCALE GENOMIC DNA]</scope>
    <source>
        <strain evidence="1 2">JC52</strain>
    </source>
</reference>
<dbReference type="EMBL" id="VNJI01000039">
    <property type="protein sequence ID" value="TVY07299.1"/>
    <property type="molecule type" value="Genomic_DNA"/>
</dbReference>
<protein>
    <recommendedName>
        <fullName evidence="3">RepB family plasmid replication initiator protein</fullName>
    </recommendedName>
</protein>
<sequence length="399" mass="46150">MRGEAVEMKVGEHMSKAILNVLEKCAPKLVERRRYLRSISSNESMISGQVDVEADTYCAPLLNKKIYELKRISGKLVETRNEVSRNILLNLENRVSPDEEVLDYQEYLEMQILILEKAIGKKQEQNRQFSHSVERNLIDHPFISSTTPNETTLRKSRNARGVLELNKSGFRNLYYQNGNGTLLLPYDARNLFGIFKLWELKGKNIDFEFDFRELLKCVYADINGGEYESLHTSLDNLGKTSIVMEEFYDAEAKKRKKTKIHNPIQTIEIDRETNRVSIKLSDDLHKNLMAGHVVAISMSLFNDLATPTSKNLYLTILNKVKDGEYILEVESLINHLGLHAYEKYKTYNMLKSSFEELLTFDVIKSFEFIKQARVPIKVIFEPSEWVLVRTKEDQPLLLG</sequence>
<keyword evidence="2" id="KW-1185">Reference proteome</keyword>
<accession>A0A559K582</accession>
<proteinExistence type="predicted"/>
<dbReference type="OrthoDB" id="2522112at2"/>
<dbReference type="InterPro" id="IPR018777">
    <property type="entry name" value="Replication_initiator_prot_A"/>
</dbReference>
<dbReference type="AlphaFoldDB" id="A0A559K582"/>
<evidence type="ECO:0008006" key="3">
    <source>
        <dbReference type="Google" id="ProtNLM"/>
    </source>
</evidence>
<name>A0A559K582_9BACL</name>
<gene>
    <name evidence="1" type="ORF">FPZ49_24450</name>
</gene>
<comment type="caution">
    <text evidence="1">The sequence shown here is derived from an EMBL/GenBank/DDBJ whole genome shotgun (WGS) entry which is preliminary data.</text>
</comment>
<evidence type="ECO:0000313" key="2">
    <source>
        <dbReference type="Proteomes" id="UP000317036"/>
    </source>
</evidence>
<evidence type="ECO:0000313" key="1">
    <source>
        <dbReference type="EMBL" id="TVY07299.1"/>
    </source>
</evidence>
<dbReference type="Proteomes" id="UP000317036">
    <property type="component" value="Unassembled WGS sequence"/>
</dbReference>
<dbReference type="Pfam" id="PF10134">
    <property type="entry name" value="RPA"/>
    <property type="match status" value="1"/>
</dbReference>
<organism evidence="1 2">
    <name type="scientific">Paenibacillus cremeus</name>
    <dbReference type="NCBI Taxonomy" id="2163881"/>
    <lineage>
        <taxon>Bacteria</taxon>
        <taxon>Bacillati</taxon>
        <taxon>Bacillota</taxon>
        <taxon>Bacilli</taxon>
        <taxon>Bacillales</taxon>
        <taxon>Paenibacillaceae</taxon>
        <taxon>Paenibacillus</taxon>
    </lineage>
</organism>